<evidence type="ECO:0000259" key="7">
    <source>
        <dbReference type="Pfam" id="PF04592"/>
    </source>
</evidence>
<evidence type="ECO:0000256" key="6">
    <source>
        <dbReference type="SAM" id="SignalP"/>
    </source>
</evidence>
<organism evidence="8 9">
    <name type="scientific">Stichopus japonicus</name>
    <name type="common">Sea cucumber</name>
    <dbReference type="NCBI Taxonomy" id="307972"/>
    <lineage>
        <taxon>Eukaryota</taxon>
        <taxon>Metazoa</taxon>
        <taxon>Echinodermata</taxon>
        <taxon>Eleutherozoa</taxon>
        <taxon>Echinozoa</taxon>
        <taxon>Holothuroidea</taxon>
        <taxon>Aspidochirotacea</taxon>
        <taxon>Aspidochirotida</taxon>
        <taxon>Stichopodidae</taxon>
        <taxon>Apostichopus</taxon>
    </lineage>
</organism>
<protein>
    <submittedName>
        <fullName evidence="8">Putative selenoprotein P</fullName>
    </submittedName>
</protein>
<evidence type="ECO:0000256" key="1">
    <source>
        <dbReference type="ARBA" id="ARBA00004613"/>
    </source>
</evidence>
<reference evidence="8 9" key="1">
    <citation type="journal article" date="2017" name="PLoS Biol.">
        <title>The sea cucumber genome provides insights into morphological evolution and visceral regeneration.</title>
        <authorList>
            <person name="Zhang X."/>
            <person name="Sun L."/>
            <person name="Yuan J."/>
            <person name="Sun Y."/>
            <person name="Gao Y."/>
            <person name="Zhang L."/>
            <person name="Li S."/>
            <person name="Dai H."/>
            <person name="Hamel J.F."/>
            <person name="Liu C."/>
            <person name="Yu Y."/>
            <person name="Liu S."/>
            <person name="Lin W."/>
            <person name="Guo K."/>
            <person name="Jin S."/>
            <person name="Xu P."/>
            <person name="Storey K.B."/>
            <person name="Huan P."/>
            <person name="Zhang T."/>
            <person name="Zhou Y."/>
            <person name="Zhang J."/>
            <person name="Lin C."/>
            <person name="Li X."/>
            <person name="Xing L."/>
            <person name="Huo D."/>
            <person name="Sun M."/>
            <person name="Wang L."/>
            <person name="Mercier A."/>
            <person name="Li F."/>
            <person name="Yang H."/>
            <person name="Xiang J."/>
        </authorList>
    </citation>
    <scope>NUCLEOTIDE SEQUENCE [LARGE SCALE GENOMIC DNA]</scope>
    <source>
        <strain evidence="8">Shaxun</strain>
        <tissue evidence="8">Muscle</tissue>
    </source>
</reference>
<dbReference type="Pfam" id="PF04592">
    <property type="entry name" value="SelP_N"/>
    <property type="match status" value="1"/>
</dbReference>
<gene>
    <name evidence="8" type="ORF">BSL78_20606</name>
</gene>
<dbReference type="GO" id="GO:0008430">
    <property type="term" value="F:selenium binding"/>
    <property type="evidence" value="ECO:0007669"/>
    <property type="project" value="InterPro"/>
</dbReference>
<keyword evidence="4" id="KW-0712">Selenocysteine</keyword>
<dbReference type="PANTHER" id="PTHR10105">
    <property type="entry name" value="SELENOPROTEIN P"/>
    <property type="match status" value="1"/>
</dbReference>
<feature type="chain" id="PRO_5013970295" evidence="6">
    <location>
        <begin position="19"/>
        <end position="184"/>
    </location>
</feature>
<dbReference type="Proteomes" id="UP000230750">
    <property type="component" value="Unassembled WGS sequence"/>
</dbReference>
<dbReference type="EMBL" id="MRZV01000926">
    <property type="protein sequence ID" value="PIK42530.1"/>
    <property type="molecule type" value="Genomic_DNA"/>
</dbReference>
<name>A0A2G8K3G4_STIJA</name>
<keyword evidence="5" id="KW-0325">Glycoprotein</keyword>
<dbReference type="InterPro" id="IPR007671">
    <property type="entry name" value="Selenoprotein-P_N"/>
</dbReference>
<keyword evidence="2" id="KW-0964">Secreted</keyword>
<keyword evidence="3 6" id="KW-0732">Signal</keyword>
<dbReference type="GO" id="GO:0005576">
    <property type="term" value="C:extracellular region"/>
    <property type="evidence" value="ECO:0007669"/>
    <property type="project" value="UniProtKB-SubCell"/>
</dbReference>
<evidence type="ECO:0000313" key="8">
    <source>
        <dbReference type="EMBL" id="PIK42530.1"/>
    </source>
</evidence>
<feature type="signal peptide" evidence="6">
    <location>
        <begin position="1"/>
        <end position="18"/>
    </location>
</feature>
<sequence length="184" mass="21095">MVYIIPLLLALLPLMGRGQDEFDSDVRCDVSPHWTTTDRFDPMLNTLGHVTVVALLKSTLESLRLAFIEGGYSDIKFLIVNMKGTYPTLYSYLLTERVNFPVYQDTDSLNIWSLLDGEKDDMLIYDRCGQLTYHVRMPYSNLRYRNVQQAIGFTVLGNDPCTCTPVEMKTMMMTTAQYDTTTFL</sequence>
<comment type="caution">
    <text evidence="8">The sequence shown here is derived from an EMBL/GenBank/DDBJ whole genome shotgun (WGS) entry which is preliminary data.</text>
</comment>
<dbReference type="PANTHER" id="PTHR10105:SF2">
    <property type="entry name" value="AGAP003297-PA"/>
    <property type="match status" value="1"/>
</dbReference>
<proteinExistence type="predicted"/>
<evidence type="ECO:0000256" key="3">
    <source>
        <dbReference type="ARBA" id="ARBA00022729"/>
    </source>
</evidence>
<dbReference type="STRING" id="307972.A0A2G8K3G4"/>
<evidence type="ECO:0000313" key="9">
    <source>
        <dbReference type="Proteomes" id="UP000230750"/>
    </source>
</evidence>
<dbReference type="InterPro" id="IPR037941">
    <property type="entry name" value="SeP"/>
</dbReference>
<comment type="subcellular location">
    <subcellularLocation>
        <location evidence="1">Secreted</location>
    </subcellularLocation>
</comment>
<dbReference type="AlphaFoldDB" id="A0A2G8K3G4"/>
<evidence type="ECO:0000256" key="4">
    <source>
        <dbReference type="ARBA" id="ARBA00022933"/>
    </source>
</evidence>
<accession>A0A2G8K3G4</accession>
<evidence type="ECO:0000256" key="2">
    <source>
        <dbReference type="ARBA" id="ARBA00022525"/>
    </source>
</evidence>
<evidence type="ECO:0000256" key="5">
    <source>
        <dbReference type="ARBA" id="ARBA00023180"/>
    </source>
</evidence>
<dbReference type="GO" id="GO:0001887">
    <property type="term" value="P:selenium compound metabolic process"/>
    <property type="evidence" value="ECO:0007669"/>
    <property type="project" value="TreeGrafter"/>
</dbReference>
<feature type="domain" description="Selenoprotein P N-terminal" evidence="7">
    <location>
        <begin position="26"/>
        <end position="170"/>
    </location>
</feature>
<keyword evidence="9" id="KW-1185">Reference proteome</keyword>
<dbReference type="OrthoDB" id="6134775at2759"/>